<dbReference type="GO" id="GO:0003677">
    <property type="term" value="F:DNA binding"/>
    <property type="evidence" value="ECO:0007669"/>
    <property type="project" value="UniProtKB-KW"/>
</dbReference>
<name>A0A481YQE5_9VIRU</name>
<evidence type="ECO:0000259" key="9">
    <source>
        <dbReference type="Pfam" id="PF00136"/>
    </source>
</evidence>
<dbReference type="EMBL" id="MK500307">
    <property type="protein sequence ID" value="QBK85190.1"/>
    <property type="molecule type" value="Genomic_DNA"/>
</dbReference>
<keyword evidence="6 8" id="KW-0238">DNA-binding</keyword>
<accession>A0A481YQE5</accession>
<protein>
    <recommendedName>
        <fullName evidence="8">DNA polymerase</fullName>
        <ecNumber evidence="8">2.7.7.7</ecNumber>
    </recommendedName>
</protein>
<keyword evidence="8" id="KW-0235">DNA replication</keyword>
<dbReference type="InterPro" id="IPR042087">
    <property type="entry name" value="DNA_pol_B_thumb"/>
</dbReference>
<dbReference type="InterPro" id="IPR006133">
    <property type="entry name" value="DNA-dir_DNA_pol_B_exonuc"/>
</dbReference>
<dbReference type="PANTHER" id="PTHR10322">
    <property type="entry name" value="DNA POLYMERASE CATALYTIC SUBUNIT"/>
    <property type="match status" value="1"/>
</dbReference>
<evidence type="ECO:0000313" key="11">
    <source>
        <dbReference type="EMBL" id="QBK85190.1"/>
    </source>
</evidence>
<dbReference type="EC" id="2.7.7.7" evidence="8"/>
<dbReference type="Gene3D" id="3.30.420.10">
    <property type="entry name" value="Ribonuclease H-like superfamily/Ribonuclease H"/>
    <property type="match status" value="1"/>
</dbReference>
<dbReference type="Pfam" id="PF03104">
    <property type="entry name" value="DNA_pol_B_exo1"/>
    <property type="match status" value="1"/>
</dbReference>
<gene>
    <name evidence="11" type="ORF">LCDPAC02_03890</name>
</gene>
<evidence type="ECO:0000256" key="7">
    <source>
        <dbReference type="ARBA" id="ARBA00049244"/>
    </source>
</evidence>
<dbReference type="InterPro" id="IPR050240">
    <property type="entry name" value="DNA_pol_type-B"/>
</dbReference>
<feature type="domain" description="DNA-directed DNA polymerase family B multifunctional" evidence="9">
    <location>
        <begin position="486"/>
        <end position="589"/>
    </location>
</feature>
<dbReference type="Gene3D" id="1.10.132.60">
    <property type="entry name" value="DNA polymerase family B, C-terminal domain"/>
    <property type="match status" value="1"/>
</dbReference>
<dbReference type="SUPFAM" id="SSF53098">
    <property type="entry name" value="Ribonuclease H-like"/>
    <property type="match status" value="1"/>
</dbReference>
<evidence type="ECO:0000256" key="1">
    <source>
        <dbReference type="ARBA" id="ARBA00005755"/>
    </source>
</evidence>
<dbReference type="Gene3D" id="1.10.287.690">
    <property type="entry name" value="Helix hairpin bin"/>
    <property type="match status" value="1"/>
</dbReference>
<dbReference type="GO" id="GO:0003887">
    <property type="term" value="F:DNA-directed DNA polymerase activity"/>
    <property type="evidence" value="ECO:0007669"/>
    <property type="project" value="UniProtKB-KW"/>
</dbReference>
<dbReference type="Pfam" id="PF00136">
    <property type="entry name" value="DNA_pol_B"/>
    <property type="match status" value="2"/>
</dbReference>
<proteinExistence type="inferred from homology"/>
<evidence type="ECO:0000256" key="6">
    <source>
        <dbReference type="ARBA" id="ARBA00023125"/>
    </source>
</evidence>
<dbReference type="InterPro" id="IPR017964">
    <property type="entry name" value="DNA-dir_DNA_pol_B_CS"/>
</dbReference>
<dbReference type="GO" id="GO:0039693">
    <property type="term" value="P:viral DNA genome replication"/>
    <property type="evidence" value="ECO:0007669"/>
    <property type="project" value="UniProtKB-KW"/>
</dbReference>
<evidence type="ECO:0000256" key="8">
    <source>
        <dbReference type="RuleBase" id="RU000442"/>
    </source>
</evidence>
<keyword evidence="3 8" id="KW-0548">Nucleotidyltransferase</keyword>
<reference evidence="11" key="1">
    <citation type="journal article" date="2019" name="MBio">
        <title>Virus Genomes from Deep Sea Sediments Expand the Ocean Megavirome and Support Independent Origins of Viral Gigantism.</title>
        <authorList>
            <person name="Backstrom D."/>
            <person name="Yutin N."/>
            <person name="Jorgensen S.L."/>
            <person name="Dharamshi J."/>
            <person name="Homa F."/>
            <person name="Zaremba-Niedwiedzka K."/>
            <person name="Spang A."/>
            <person name="Wolf Y.I."/>
            <person name="Koonin E.V."/>
            <person name="Ettema T.J."/>
        </authorList>
    </citation>
    <scope>NUCLEOTIDE SEQUENCE</scope>
</reference>
<dbReference type="Gene3D" id="3.90.1600.10">
    <property type="entry name" value="Palm domain of DNA polymerase"/>
    <property type="match status" value="1"/>
</dbReference>
<dbReference type="GO" id="GO:0000166">
    <property type="term" value="F:nucleotide binding"/>
    <property type="evidence" value="ECO:0007669"/>
    <property type="project" value="InterPro"/>
</dbReference>
<evidence type="ECO:0000256" key="2">
    <source>
        <dbReference type="ARBA" id="ARBA00022679"/>
    </source>
</evidence>
<evidence type="ECO:0000256" key="5">
    <source>
        <dbReference type="ARBA" id="ARBA00023109"/>
    </source>
</evidence>
<dbReference type="PROSITE" id="PS00116">
    <property type="entry name" value="DNA_POLYMERASE_B"/>
    <property type="match status" value="1"/>
</dbReference>
<evidence type="ECO:0000256" key="3">
    <source>
        <dbReference type="ARBA" id="ARBA00022695"/>
    </source>
</evidence>
<keyword evidence="5" id="KW-1194">Viral DNA replication</keyword>
<sequence>MFEEQINNQQIYYQPIKWIAYDEFIEGIKKIIIVCKVLKFKMVNGDKFIQSNRTELLMFKDWKIPERISINFEEEIQNSNMYKGKFMRHILEKNGISNRTKCNLLNFYGYTDDKDRVYKIYFNSISKYWKFRNAKFPEYITYNGIKIYYTLNFNDSMINYITKFLKSKNLKYYSVFKISDIKDNFYIKTKFECNFISHENIEIVNKDIDNMIKLQSFNLKIISMDLETTSSTNRFPEKRNPDDKITQCSFIVRNYMSDKIVRNYLITQLPTHETHDKKYYELIIVKNEKELLITYYQMLKNEIPDFIIFHNGMGFDLPYLEARCRLYDINFRKIYKSIRSNYYNPRLINFGGKRNKIFYYDDLIIYMDTLAFAKYKFPNEPSYSLEALSQKYLGEGKDDVTAKEMWISFNKSLTLLKYYEFLENNPKIKISEQFAKELNITLKKVEKENKIIADYCVKDSLLPIRLLEKVKFLNELISVSQSNDVDMQTLIYNGEQIRTVNKLYRILDENINNNFQYYISQYSIQNFKDKFENMNYFGGYVIPPKPGFHNYLFCDDFNSMYPNKMRELNLCYTTFLCYEQYLDLLNNNKLTKNDVRIFEVYMKVFTMENLEGNYYIEEKGKGNEINKKYFRIDCDEYELVKYDNYDTRLKRLYQVESFDDDLLDKPVIRKRKSSGKTDFKYYYLKRYRPVFVKPHIREGVIPKILANLLNDRNKVKKFMKGLKEGSLEHDLNDGKQLGLKISMNSMYGFTGVPSGIAKAPLMLIGAVVTDQCQLSTLLGKKTSEKYFNSVVVYGDTDSVMIKPKQYFRLNNKIYFVVRNVEFDEEEVFKYLLSIYEEFKYYLIKNKKQYRFEDFETKYDVECNAKKLTRFINRLFQYLDMSNITESYKMKKIINIMKRQVAVISGSGATGMNYIFNYCFFTFDIFNYYREKIYTEVYTFPTKMVFEELSAMIISSIKKCYVKIYLYKEDNYKLQYDENGLVKFTRINKDGKEESIVKRRGTISVKRDRTKWEKITFDESIRYLCSGKPFKEYLNYYLKEIEKLFYEELNYKDFSFNNKVKDVSEYNPQTFMYYVVQGLIDRGFDVEQLISNRIDFICVRDPYATKKSEKVRMLNEMNGGNYEIDFQLTIERLEKQLNRFIEAIYKKEVSKFKDMLLDLPISNFIGSIFDNLYKWYNFEAIYDIIYKDYLKQCKGKDKYLELRKYKYLKIDKYIKMHLNPYRRFFNDNILTTLHKILISYYRHKHLEEDINIPNEKLANLIYTIFK</sequence>
<dbReference type="InterPro" id="IPR006172">
    <property type="entry name" value="DNA-dir_DNA_pol_B"/>
</dbReference>
<comment type="catalytic activity">
    <reaction evidence="7 8">
        <text>DNA(n) + a 2'-deoxyribonucleoside 5'-triphosphate = DNA(n+1) + diphosphate</text>
        <dbReference type="Rhea" id="RHEA:22508"/>
        <dbReference type="Rhea" id="RHEA-COMP:17339"/>
        <dbReference type="Rhea" id="RHEA-COMP:17340"/>
        <dbReference type="ChEBI" id="CHEBI:33019"/>
        <dbReference type="ChEBI" id="CHEBI:61560"/>
        <dbReference type="ChEBI" id="CHEBI:173112"/>
        <dbReference type="EC" id="2.7.7.7"/>
    </reaction>
</comment>
<feature type="domain" description="DNA-directed DNA polymerase family B exonuclease" evidence="10">
    <location>
        <begin position="157"/>
        <end position="387"/>
    </location>
</feature>
<feature type="domain" description="DNA-directed DNA polymerase family B multifunctional" evidence="9">
    <location>
        <begin position="681"/>
        <end position="850"/>
    </location>
</feature>
<dbReference type="InterPro" id="IPR036397">
    <property type="entry name" value="RNaseH_sf"/>
</dbReference>
<dbReference type="InterPro" id="IPR023211">
    <property type="entry name" value="DNA_pol_palm_dom_sf"/>
</dbReference>
<evidence type="ECO:0000256" key="4">
    <source>
        <dbReference type="ARBA" id="ARBA00022932"/>
    </source>
</evidence>
<dbReference type="InterPro" id="IPR012337">
    <property type="entry name" value="RNaseH-like_sf"/>
</dbReference>
<keyword evidence="4 8" id="KW-0239">DNA-directed DNA polymerase</keyword>
<dbReference type="PRINTS" id="PR00106">
    <property type="entry name" value="DNAPOLB"/>
</dbReference>
<dbReference type="PANTHER" id="PTHR10322:SF23">
    <property type="entry name" value="DNA POLYMERASE DELTA CATALYTIC SUBUNIT"/>
    <property type="match status" value="1"/>
</dbReference>
<comment type="similarity">
    <text evidence="1 8">Belongs to the DNA polymerase type-B family.</text>
</comment>
<dbReference type="InterPro" id="IPR043502">
    <property type="entry name" value="DNA/RNA_pol_sf"/>
</dbReference>
<organism evidence="11">
    <name type="scientific">Pithovirus LCDPAC02</name>
    <dbReference type="NCBI Taxonomy" id="2506601"/>
    <lineage>
        <taxon>Viruses</taxon>
        <taxon>Pithoviruses</taxon>
    </lineage>
</organism>
<dbReference type="SUPFAM" id="SSF56672">
    <property type="entry name" value="DNA/RNA polymerases"/>
    <property type="match status" value="1"/>
</dbReference>
<dbReference type="GO" id="GO:0006261">
    <property type="term" value="P:DNA-templated DNA replication"/>
    <property type="evidence" value="ECO:0007669"/>
    <property type="project" value="TreeGrafter"/>
</dbReference>
<dbReference type="SMART" id="SM00486">
    <property type="entry name" value="POLBc"/>
    <property type="match status" value="1"/>
</dbReference>
<evidence type="ECO:0000259" key="10">
    <source>
        <dbReference type="Pfam" id="PF03104"/>
    </source>
</evidence>
<dbReference type="InterPro" id="IPR006134">
    <property type="entry name" value="DNA-dir_DNA_pol_B_multi_dom"/>
</dbReference>
<keyword evidence="2 8" id="KW-0808">Transferase</keyword>